<name>A0A7W6MLB9_9HYPH</name>
<gene>
    <name evidence="3" type="ORF">GGR04_003484</name>
</gene>
<dbReference type="Proteomes" id="UP000542776">
    <property type="component" value="Unassembled WGS sequence"/>
</dbReference>
<dbReference type="SUPFAM" id="SSF55154">
    <property type="entry name" value="CYTH-like phosphatases"/>
    <property type="match status" value="1"/>
</dbReference>
<evidence type="ECO:0000259" key="2">
    <source>
        <dbReference type="PROSITE" id="PS51707"/>
    </source>
</evidence>
<evidence type="ECO:0000313" key="4">
    <source>
        <dbReference type="Proteomes" id="UP000542776"/>
    </source>
</evidence>
<dbReference type="PIRSF" id="PIRSF016487">
    <property type="entry name" value="CYTH_UCP016487"/>
    <property type="match status" value="1"/>
</dbReference>
<dbReference type="Gene3D" id="2.40.320.10">
    <property type="entry name" value="Hypothetical Protein Pfu-838710-001"/>
    <property type="match status" value="1"/>
</dbReference>
<keyword evidence="4" id="KW-1185">Reference proteome</keyword>
<feature type="active site" description="Proton acceptor" evidence="1">
    <location>
        <position position="30"/>
    </location>
</feature>
<dbReference type="AlphaFoldDB" id="A0A7W6MLB9"/>
<evidence type="ECO:0000256" key="1">
    <source>
        <dbReference type="PIRSR" id="PIRSR016487-1"/>
    </source>
</evidence>
<feature type="domain" description="CYTH" evidence="2">
    <location>
        <begin position="2"/>
        <end position="148"/>
    </location>
</feature>
<dbReference type="InterPro" id="IPR012042">
    <property type="entry name" value="NeuTTM/CthTTM-like"/>
</dbReference>
<comment type="caution">
    <text evidence="3">The sequence shown here is derived from an EMBL/GenBank/DDBJ whole genome shotgun (WGS) entry which is preliminary data.</text>
</comment>
<dbReference type="PANTHER" id="PTHR40114:SF1">
    <property type="entry name" value="SLR0698 PROTEIN"/>
    <property type="match status" value="1"/>
</dbReference>
<dbReference type="Pfam" id="PF01928">
    <property type="entry name" value="CYTH"/>
    <property type="match status" value="1"/>
</dbReference>
<dbReference type="CDD" id="cd07891">
    <property type="entry name" value="CYTH-like_CthTTM-like_1"/>
    <property type="match status" value="1"/>
</dbReference>
<organism evidence="3 4">
    <name type="scientific">Aureimonas pseudogalii</name>
    <dbReference type="NCBI Taxonomy" id="1744844"/>
    <lineage>
        <taxon>Bacteria</taxon>
        <taxon>Pseudomonadati</taxon>
        <taxon>Pseudomonadota</taxon>
        <taxon>Alphaproteobacteria</taxon>
        <taxon>Hyphomicrobiales</taxon>
        <taxon>Aurantimonadaceae</taxon>
        <taxon>Aureimonas</taxon>
    </lineage>
</organism>
<dbReference type="PANTHER" id="PTHR40114">
    <property type="entry name" value="SLR0698 PROTEIN"/>
    <property type="match status" value="1"/>
</dbReference>
<dbReference type="PROSITE" id="PS51707">
    <property type="entry name" value="CYTH"/>
    <property type="match status" value="1"/>
</dbReference>
<proteinExistence type="predicted"/>
<dbReference type="InterPro" id="IPR023577">
    <property type="entry name" value="CYTH_domain"/>
</dbReference>
<dbReference type="SMART" id="SM01118">
    <property type="entry name" value="CYTH"/>
    <property type="match status" value="1"/>
</dbReference>
<dbReference type="GO" id="GO:0004016">
    <property type="term" value="F:adenylate cyclase activity"/>
    <property type="evidence" value="ECO:0007669"/>
    <property type="project" value="UniProtKB-EC"/>
</dbReference>
<reference evidence="3 4" key="1">
    <citation type="submission" date="2020-08" db="EMBL/GenBank/DDBJ databases">
        <title>Genomic Encyclopedia of Type Strains, Phase IV (KMG-IV): sequencing the most valuable type-strain genomes for metagenomic binning, comparative biology and taxonomic classification.</title>
        <authorList>
            <person name="Goeker M."/>
        </authorList>
    </citation>
    <scope>NUCLEOTIDE SEQUENCE [LARGE SCALE GENOMIC DNA]</scope>
    <source>
        <strain evidence="3 4">DSM 102238</strain>
    </source>
</reference>
<evidence type="ECO:0000313" key="3">
    <source>
        <dbReference type="EMBL" id="MBB3999614.1"/>
    </source>
</evidence>
<dbReference type="RefSeq" id="WP_183201162.1">
    <property type="nucleotide sequence ID" value="NZ_JACIEK010000011.1"/>
</dbReference>
<dbReference type="EC" id="4.6.1.1" evidence="3"/>
<protein>
    <submittedName>
        <fullName evidence="3">Adenylate cyclase</fullName>
        <ecNumber evidence="3">4.6.1.1</ecNumber>
    </submittedName>
</protein>
<keyword evidence="3" id="KW-0456">Lyase</keyword>
<sequence length="155" mass="16827">MAQEIERKFHVTSDDWRALADAGTRIRQFYLASREGLTVRVRRREGRPAVLTLKTGSGLSRGEFEYDIPDADADALEAAHLGTVIEKRRHLVPLGSLTIEVDVFAGPFAPLVTAEIELPAADHAVTLPSWIGREVTDDPRYGNGAMALAGAPPPA</sequence>
<dbReference type="EMBL" id="JACIEK010000011">
    <property type="protein sequence ID" value="MBB3999614.1"/>
    <property type="molecule type" value="Genomic_DNA"/>
</dbReference>
<accession>A0A7W6MLB9</accession>
<dbReference type="InterPro" id="IPR033469">
    <property type="entry name" value="CYTH-like_dom_sf"/>
</dbReference>